<evidence type="ECO:0008006" key="4">
    <source>
        <dbReference type="Google" id="ProtNLM"/>
    </source>
</evidence>
<dbReference type="InterPro" id="IPR053154">
    <property type="entry name" value="c-di-AMP_regulator"/>
</dbReference>
<dbReference type="Gene3D" id="2.170.120.40">
    <property type="entry name" value="YbbR-like domain"/>
    <property type="match status" value="2"/>
</dbReference>
<dbReference type="Pfam" id="PF07949">
    <property type="entry name" value="YbbR"/>
    <property type="match status" value="3"/>
</dbReference>
<organism evidence="2 3">
    <name type="scientific">Carnobacterium divergens</name>
    <name type="common">Lactobacillus divergens</name>
    <dbReference type="NCBI Taxonomy" id="2748"/>
    <lineage>
        <taxon>Bacteria</taxon>
        <taxon>Bacillati</taxon>
        <taxon>Bacillota</taxon>
        <taxon>Bacilli</taxon>
        <taxon>Lactobacillales</taxon>
        <taxon>Carnobacteriaceae</taxon>
        <taxon>Carnobacterium</taxon>
    </lineage>
</organism>
<dbReference type="PANTHER" id="PTHR37804:SF1">
    <property type="entry name" value="CDAA REGULATORY PROTEIN CDAR"/>
    <property type="match status" value="1"/>
</dbReference>
<dbReference type="AlphaFoldDB" id="A0A7Z8D209"/>
<reference evidence="2 3" key="1">
    <citation type="journal article" date="2018" name="Int. J. Food Microbiol.">
        <title>Growth of Carnobacterium spp. isolated from chilled vacuum-packaged meat under relevant acidic conditions.</title>
        <authorList>
            <person name="Zhang P."/>
            <person name="Badoni M."/>
            <person name="Ganzle M."/>
            <person name="Yang X."/>
        </authorList>
    </citation>
    <scope>NUCLEOTIDE SEQUENCE [LARGE SCALE GENOMIC DNA]</scope>
    <source>
        <strain evidence="2 3">B2</strain>
    </source>
</reference>
<gene>
    <name evidence="2" type="ORF">CKN69_00070</name>
</gene>
<proteinExistence type="predicted"/>
<name>A0A7Z8D209_CARDV</name>
<dbReference type="PANTHER" id="PTHR37804">
    <property type="entry name" value="CDAA REGULATORY PROTEIN CDAR"/>
    <property type="match status" value="1"/>
</dbReference>
<protein>
    <recommendedName>
        <fullName evidence="4">YbbR-like family protein</fullName>
    </recommendedName>
</protein>
<sequence>MIDKIYNNPWFLRIIALVFALLLFSYVNFENNGRISTNNPIDGLSVNSSQVISNVPITVDVDQDKYFVSGLPETVSVKIEGSKNIIQQTITAQNFKVVAKNLNKLGVGTHKINLSPEGFSDELAVTLTPSDATVIIENKKIKTFNVDVEFNKALLARGYEAGTPTLDYNTVQISGAESTIDKISRVYASVSPEIGVTKDINQKVPVQVLDESGNKLDVNINPKEVQVTIPVKSASKDVPIMLNQTGTPVAGKSYKLGIKGENTKVNVTGDKNFLESLSSFPVSVDVTGITETTTKEIALSLPEGITSVSPITIKVVITVSNTISTNSGGEAISPPTSESIISESTPSNSSSSSSSSSSKESSSSSSESSESKEDSSN</sequence>
<dbReference type="EMBL" id="NRPP01000002">
    <property type="protein sequence ID" value="TFJ30343.1"/>
    <property type="molecule type" value="Genomic_DNA"/>
</dbReference>
<dbReference type="InterPro" id="IPR012505">
    <property type="entry name" value="YbbR"/>
</dbReference>
<feature type="compositionally biased region" description="Low complexity" evidence="1">
    <location>
        <begin position="333"/>
        <end position="368"/>
    </location>
</feature>
<evidence type="ECO:0000313" key="3">
    <source>
        <dbReference type="Proteomes" id="UP000297938"/>
    </source>
</evidence>
<accession>A0A7Z8D209</accession>
<dbReference type="RefSeq" id="WP_135025485.1">
    <property type="nucleotide sequence ID" value="NZ_JBFUWK010000004.1"/>
</dbReference>
<dbReference type="Proteomes" id="UP000297938">
    <property type="component" value="Unassembled WGS sequence"/>
</dbReference>
<comment type="caution">
    <text evidence="2">The sequence shown here is derived from an EMBL/GenBank/DDBJ whole genome shotgun (WGS) entry which is preliminary data.</text>
</comment>
<dbReference type="Gene3D" id="2.170.120.30">
    <property type="match status" value="1"/>
</dbReference>
<evidence type="ECO:0000313" key="2">
    <source>
        <dbReference type="EMBL" id="TFJ30343.1"/>
    </source>
</evidence>
<evidence type="ECO:0000256" key="1">
    <source>
        <dbReference type="SAM" id="MobiDB-lite"/>
    </source>
</evidence>
<feature type="region of interest" description="Disordered" evidence="1">
    <location>
        <begin position="324"/>
        <end position="377"/>
    </location>
</feature>